<evidence type="ECO:0000313" key="1">
    <source>
        <dbReference type="EMBL" id="KGG20187.1"/>
    </source>
</evidence>
<protein>
    <submittedName>
        <fullName evidence="1">Uncharacterized protein</fullName>
    </submittedName>
</protein>
<dbReference type="AlphaFoldDB" id="A0A0A2C3T5"/>
<name>A0A0A2C3T5_PROMR</name>
<proteinExistence type="predicted"/>
<reference evidence="2" key="1">
    <citation type="journal article" date="2014" name="Sci. Data">
        <title>Genomes of diverse isolates of the marine cyanobacterium Prochlorococcus.</title>
        <authorList>
            <person name="Biller S."/>
            <person name="Berube P."/>
            <person name="Thompson J."/>
            <person name="Kelly L."/>
            <person name="Roggensack S."/>
            <person name="Awad L."/>
            <person name="Roache-Johnson K."/>
            <person name="Ding H."/>
            <person name="Giovannoni S.J."/>
            <person name="Moore L.R."/>
            <person name="Chisholm S.W."/>
        </authorList>
    </citation>
    <scope>NUCLEOTIDE SEQUENCE [LARGE SCALE GENOMIC DNA]</scope>
    <source>
        <strain evidence="2">PAC1</strain>
    </source>
</reference>
<organism evidence="1 2">
    <name type="scientific">Prochlorococcus marinus str. PAC1</name>
    <dbReference type="NCBI Taxonomy" id="59924"/>
    <lineage>
        <taxon>Bacteria</taxon>
        <taxon>Bacillati</taxon>
        <taxon>Cyanobacteriota</taxon>
        <taxon>Cyanophyceae</taxon>
        <taxon>Synechococcales</taxon>
        <taxon>Prochlorococcaceae</taxon>
        <taxon>Prochlorococcus</taxon>
    </lineage>
</organism>
<dbReference type="Proteomes" id="UP000030392">
    <property type="component" value="Unassembled WGS sequence"/>
</dbReference>
<comment type="caution">
    <text evidence="1">The sequence shown here is derived from an EMBL/GenBank/DDBJ whole genome shotgun (WGS) entry which is preliminary data.</text>
</comment>
<accession>A0A0A2C3T5</accession>
<dbReference type="EMBL" id="JNAX01000013">
    <property type="protein sequence ID" value="KGG20187.1"/>
    <property type="molecule type" value="Genomic_DNA"/>
</dbReference>
<gene>
    <name evidence="1" type="ORF">EV03_1388</name>
</gene>
<evidence type="ECO:0000313" key="2">
    <source>
        <dbReference type="Proteomes" id="UP000030392"/>
    </source>
</evidence>
<sequence>MFWFFLNPSINKPSNRNNLPWKLCKMMSSALFCCGHLKN</sequence>